<name>A0ABN3V1B3_9PSEU</name>
<dbReference type="InterPro" id="IPR010982">
    <property type="entry name" value="Lambda_DNA-bd_dom_sf"/>
</dbReference>
<feature type="domain" description="HTH cro/C1-type" evidence="3">
    <location>
        <begin position="11"/>
        <end position="65"/>
    </location>
</feature>
<dbReference type="Gene3D" id="1.10.260.40">
    <property type="entry name" value="lambda repressor-like DNA-binding domains"/>
    <property type="match status" value="1"/>
</dbReference>
<sequence length="86" mass="9468">MLKHPDGWLELQVIRSKDGLSLQALSRLTSVSVGHLSDLEQGKRQPTPPIIKRIALALNVPVSVLEPSPRDEDEISHRVDVARDAA</sequence>
<evidence type="ECO:0000313" key="5">
    <source>
        <dbReference type="Proteomes" id="UP001500979"/>
    </source>
</evidence>
<comment type="caution">
    <text evidence="4">The sequence shown here is derived from an EMBL/GenBank/DDBJ whole genome shotgun (WGS) entry which is preliminary data.</text>
</comment>
<evidence type="ECO:0000313" key="4">
    <source>
        <dbReference type="EMBL" id="GAA2773543.1"/>
    </source>
</evidence>
<dbReference type="PROSITE" id="PS50943">
    <property type="entry name" value="HTH_CROC1"/>
    <property type="match status" value="1"/>
</dbReference>
<dbReference type="InterPro" id="IPR001387">
    <property type="entry name" value="Cro/C1-type_HTH"/>
</dbReference>
<dbReference type="PANTHER" id="PTHR46797">
    <property type="entry name" value="HTH-TYPE TRANSCRIPTIONAL REGULATOR"/>
    <property type="match status" value="1"/>
</dbReference>
<evidence type="ECO:0000259" key="3">
    <source>
        <dbReference type="PROSITE" id="PS50943"/>
    </source>
</evidence>
<evidence type="ECO:0000256" key="1">
    <source>
        <dbReference type="ARBA" id="ARBA00023125"/>
    </source>
</evidence>
<feature type="region of interest" description="Disordered" evidence="2">
    <location>
        <begin position="67"/>
        <end position="86"/>
    </location>
</feature>
<dbReference type="Pfam" id="PF01381">
    <property type="entry name" value="HTH_3"/>
    <property type="match status" value="1"/>
</dbReference>
<dbReference type="EMBL" id="BAAAUX010000001">
    <property type="protein sequence ID" value="GAA2773543.1"/>
    <property type="molecule type" value="Genomic_DNA"/>
</dbReference>
<dbReference type="PANTHER" id="PTHR46797:SF1">
    <property type="entry name" value="METHYLPHOSPHONATE SYNTHASE"/>
    <property type="match status" value="1"/>
</dbReference>
<dbReference type="CDD" id="cd00093">
    <property type="entry name" value="HTH_XRE"/>
    <property type="match status" value="1"/>
</dbReference>
<keyword evidence="5" id="KW-1185">Reference proteome</keyword>
<accession>A0ABN3V1B3</accession>
<evidence type="ECO:0000256" key="2">
    <source>
        <dbReference type="SAM" id="MobiDB-lite"/>
    </source>
</evidence>
<dbReference type="RefSeq" id="WP_344677341.1">
    <property type="nucleotide sequence ID" value="NZ_BAAAUX010000001.1"/>
</dbReference>
<keyword evidence="1" id="KW-0238">DNA-binding</keyword>
<protein>
    <recommendedName>
        <fullName evidence="3">HTH cro/C1-type domain-containing protein</fullName>
    </recommendedName>
</protein>
<gene>
    <name evidence="4" type="ORF">GCM10010470_01560</name>
</gene>
<organism evidence="4 5">
    <name type="scientific">Saccharopolyspora taberi</name>
    <dbReference type="NCBI Taxonomy" id="60895"/>
    <lineage>
        <taxon>Bacteria</taxon>
        <taxon>Bacillati</taxon>
        <taxon>Actinomycetota</taxon>
        <taxon>Actinomycetes</taxon>
        <taxon>Pseudonocardiales</taxon>
        <taxon>Pseudonocardiaceae</taxon>
        <taxon>Saccharopolyspora</taxon>
    </lineage>
</organism>
<feature type="compositionally biased region" description="Basic and acidic residues" evidence="2">
    <location>
        <begin position="75"/>
        <end position="86"/>
    </location>
</feature>
<reference evidence="4 5" key="1">
    <citation type="journal article" date="2019" name="Int. J. Syst. Evol. Microbiol.">
        <title>The Global Catalogue of Microorganisms (GCM) 10K type strain sequencing project: providing services to taxonomists for standard genome sequencing and annotation.</title>
        <authorList>
            <consortium name="The Broad Institute Genomics Platform"/>
            <consortium name="The Broad Institute Genome Sequencing Center for Infectious Disease"/>
            <person name="Wu L."/>
            <person name="Ma J."/>
        </authorList>
    </citation>
    <scope>NUCLEOTIDE SEQUENCE [LARGE SCALE GENOMIC DNA]</scope>
    <source>
        <strain evidence="4 5">JCM 9383</strain>
    </source>
</reference>
<dbReference type="InterPro" id="IPR050807">
    <property type="entry name" value="TransReg_Diox_bact_type"/>
</dbReference>
<dbReference type="SUPFAM" id="SSF47413">
    <property type="entry name" value="lambda repressor-like DNA-binding domains"/>
    <property type="match status" value="1"/>
</dbReference>
<dbReference type="SMART" id="SM00530">
    <property type="entry name" value="HTH_XRE"/>
    <property type="match status" value="1"/>
</dbReference>
<proteinExistence type="predicted"/>
<dbReference type="Proteomes" id="UP001500979">
    <property type="component" value="Unassembled WGS sequence"/>
</dbReference>